<evidence type="ECO:0000256" key="1">
    <source>
        <dbReference type="SAM" id="Phobius"/>
    </source>
</evidence>
<keyword evidence="1" id="KW-0472">Membrane</keyword>
<comment type="caution">
    <text evidence="2">The sequence shown here is derived from an EMBL/GenBank/DDBJ whole genome shotgun (WGS) entry which is preliminary data.</text>
</comment>
<dbReference type="AlphaFoldDB" id="A0A327QZ62"/>
<name>A0A327QZ62_9FLAO</name>
<dbReference type="Proteomes" id="UP000249696">
    <property type="component" value="Unassembled WGS sequence"/>
</dbReference>
<evidence type="ECO:0000313" key="3">
    <source>
        <dbReference type="Proteomes" id="UP000249696"/>
    </source>
</evidence>
<keyword evidence="1" id="KW-0812">Transmembrane</keyword>
<evidence type="ECO:0000313" key="2">
    <source>
        <dbReference type="EMBL" id="RAJ08932.1"/>
    </source>
</evidence>
<organism evidence="2 3">
    <name type="scientific">Arenibacter echinorum</name>
    <dbReference type="NCBI Taxonomy" id="440515"/>
    <lineage>
        <taxon>Bacteria</taxon>
        <taxon>Pseudomonadati</taxon>
        <taxon>Bacteroidota</taxon>
        <taxon>Flavobacteriia</taxon>
        <taxon>Flavobacteriales</taxon>
        <taxon>Flavobacteriaceae</taxon>
        <taxon>Arenibacter</taxon>
    </lineage>
</organism>
<dbReference type="EMBL" id="QLLN01000006">
    <property type="protein sequence ID" value="RAJ08932.1"/>
    <property type="molecule type" value="Genomic_DNA"/>
</dbReference>
<keyword evidence="1" id="KW-1133">Transmembrane helix</keyword>
<proteinExistence type="predicted"/>
<gene>
    <name evidence="2" type="ORF">LV92_03150</name>
</gene>
<protein>
    <submittedName>
        <fullName evidence="2">Uncharacterized protein</fullName>
    </submittedName>
</protein>
<accession>A0A327QZ62</accession>
<reference evidence="2 3" key="1">
    <citation type="submission" date="2018-06" db="EMBL/GenBank/DDBJ databases">
        <title>Genomic Encyclopedia of Archaeal and Bacterial Type Strains, Phase II (KMG-II): from individual species to whole genera.</title>
        <authorList>
            <person name="Goeker M."/>
        </authorList>
    </citation>
    <scope>NUCLEOTIDE SEQUENCE [LARGE SCALE GENOMIC DNA]</scope>
    <source>
        <strain evidence="2 3">DSM 23522</strain>
    </source>
</reference>
<sequence length="83" mass="9318">MAGSHLLTKIHPRPKAWQDGFSISFVFAKLGGKNTQQTIYKHVGNNLKMTNSTTNKLLLINVILIVLMFIANEFWTELGLTDS</sequence>
<keyword evidence="3" id="KW-1185">Reference proteome</keyword>
<feature type="transmembrane region" description="Helical" evidence="1">
    <location>
        <begin position="57"/>
        <end position="75"/>
    </location>
</feature>